<dbReference type="InterPro" id="IPR036423">
    <property type="entry name" value="SOD-like_Cu/Zn_dom_sf"/>
</dbReference>
<dbReference type="InterPro" id="IPR001424">
    <property type="entry name" value="SOD_Cu_Zn_dom"/>
</dbReference>
<accession>A0A6J8BV86</accession>
<evidence type="ECO:0000313" key="3">
    <source>
        <dbReference type="Proteomes" id="UP000507470"/>
    </source>
</evidence>
<dbReference type="Proteomes" id="UP000507470">
    <property type="component" value="Unassembled WGS sequence"/>
</dbReference>
<dbReference type="AlphaFoldDB" id="A0A6J8BV86"/>
<dbReference type="OrthoDB" id="666972at2759"/>
<dbReference type="InterPro" id="IPR024134">
    <property type="entry name" value="SOD_Cu/Zn_/chaperone"/>
</dbReference>
<dbReference type="Gene3D" id="2.60.40.200">
    <property type="entry name" value="Superoxide dismutase, copper/zinc binding domain"/>
    <property type="match status" value="2"/>
</dbReference>
<evidence type="ECO:0000313" key="2">
    <source>
        <dbReference type="EMBL" id="CAC5387376.1"/>
    </source>
</evidence>
<gene>
    <name evidence="2" type="ORF">MCOR_22716</name>
</gene>
<dbReference type="GO" id="GO:0005507">
    <property type="term" value="F:copper ion binding"/>
    <property type="evidence" value="ECO:0007669"/>
    <property type="project" value="InterPro"/>
</dbReference>
<dbReference type="SUPFAM" id="SSF49329">
    <property type="entry name" value="Cu,Zn superoxide dismutase-like"/>
    <property type="match status" value="2"/>
</dbReference>
<feature type="domain" description="Superoxide dismutase copper/zinc binding" evidence="1">
    <location>
        <begin position="92"/>
        <end position="191"/>
    </location>
</feature>
<dbReference type="PANTHER" id="PTHR10003">
    <property type="entry name" value="SUPEROXIDE DISMUTASE CU-ZN -RELATED"/>
    <property type="match status" value="1"/>
</dbReference>
<protein>
    <submittedName>
        <fullName evidence="2">CCS</fullName>
    </submittedName>
</protein>
<organism evidence="2 3">
    <name type="scientific">Mytilus coruscus</name>
    <name type="common">Sea mussel</name>
    <dbReference type="NCBI Taxonomy" id="42192"/>
    <lineage>
        <taxon>Eukaryota</taxon>
        <taxon>Metazoa</taxon>
        <taxon>Spiralia</taxon>
        <taxon>Lophotrochozoa</taxon>
        <taxon>Mollusca</taxon>
        <taxon>Bivalvia</taxon>
        <taxon>Autobranchia</taxon>
        <taxon>Pteriomorphia</taxon>
        <taxon>Mytilida</taxon>
        <taxon>Mytiloidea</taxon>
        <taxon>Mytilidae</taxon>
        <taxon>Mytilinae</taxon>
        <taxon>Mytilus</taxon>
    </lineage>
</organism>
<reference evidence="2 3" key="1">
    <citation type="submission" date="2020-06" db="EMBL/GenBank/DDBJ databases">
        <authorList>
            <person name="Li R."/>
            <person name="Bekaert M."/>
        </authorList>
    </citation>
    <scope>NUCLEOTIDE SEQUENCE [LARGE SCALE GENOMIC DNA]</scope>
    <source>
        <strain evidence="3">wild</strain>
    </source>
</reference>
<evidence type="ECO:0000259" key="1">
    <source>
        <dbReference type="Pfam" id="PF00080"/>
    </source>
</evidence>
<keyword evidence="3" id="KW-1185">Reference proteome</keyword>
<name>A0A6J8BV86_MYTCO</name>
<dbReference type="GO" id="GO:0006801">
    <property type="term" value="P:superoxide metabolic process"/>
    <property type="evidence" value="ECO:0007669"/>
    <property type="project" value="InterPro"/>
</dbReference>
<dbReference type="EMBL" id="CACVKT020003999">
    <property type="protein sequence ID" value="CAC5387376.1"/>
    <property type="molecule type" value="Genomic_DNA"/>
</dbReference>
<dbReference type="Pfam" id="PF00080">
    <property type="entry name" value="Sod_Cu"/>
    <property type="match status" value="1"/>
</dbReference>
<proteinExistence type="predicted"/>
<sequence length="350" mass="38306">MSVTCTMEFAVEGCPHKAKKALDGKDGIQSVSIESGSNSLVVLSNLSSTQVNSIIETSGQRGVLMGYGGLTGKPNLGAAVALMDVGLDSRLKGVVRFVQVDDSTCVVDGTLDGLLPGKYGVYLHEFGDISAGCNSCGDILGKSLNKPVGEIGEITSTAGRAEFRVTNNNFKVWDIIGRSCVLHDQTQSTDNRHCQQTIGKIRQKDFVKYGISLVDLVCHMIRHCQQTISKIRQKDFVKYGISLVDLVCHMIRHCQQTIDLVCYMTMMTRHSQQTIGKIEQKDFCKVWDIIGRSCVLHDQTQSTDNRLLCGIVARSAGLFQNTKRICACDGVPVWDERDKPVAGPSRKSKI</sequence>